<dbReference type="InterPro" id="IPR042569">
    <property type="entry name" value="RAC_head_sf"/>
</dbReference>
<gene>
    <name evidence="6" type="primary">zuo1</name>
    <name evidence="6" type="ORF">Q9L58_007591</name>
</gene>
<protein>
    <submittedName>
        <fullName evidence="6">Zuotin</fullName>
        <ecNumber evidence="6">4.1.3.4</ecNumber>
    </submittedName>
</protein>
<feature type="region of interest" description="Disordered" evidence="4">
    <location>
        <begin position="47"/>
        <end position="92"/>
    </location>
</feature>
<dbReference type="Pfam" id="PF16717">
    <property type="entry name" value="RAC_head"/>
    <property type="match status" value="1"/>
</dbReference>
<feature type="compositionally biased region" description="Basic and acidic residues" evidence="4">
    <location>
        <begin position="301"/>
        <end position="349"/>
    </location>
</feature>
<evidence type="ECO:0000256" key="3">
    <source>
        <dbReference type="ARBA" id="ARBA00023186"/>
    </source>
</evidence>
<dbReference type="CDD" id="cd06257">
    <property type="entry name" value="DnaJ"/>
    <property type="match status" value="1"/>
</dbReference>
<evidence type="ECO:0000256" key="2">
    <source>
        <dbReference type="ARBA" id="ARBA00022490"/>
    </source>
</evidence>
<evidence type="ECO:0000259" key="5">
    <source>
        <dbReference type="PROSITE" id="PS50076"/>
    </source>
</evidence>
<feature type="compositionally biased region" description="Acidic residues" evidence="4">
    <location>
        <begin position="73"/>
        <end position="82"/>
    </location>
</feature>
<evidence type="ECO:0000313" key="7">
    <source>
        <dbReference type="Proteomes" id="UP001447188"/>
    </source>
</evidence>
<dbReference type="PRINTS" id="PR00625">
    <property type="entry name" value="JDOMAIN"/>
</dbReference>
<dbReference type="InterPro" id="IPR001623">
    <property type="entry name" value="DnaJ_domain"/>
</dbReference>
<keyword evidence="3" id="KW-0143">Chaperone</keyword>
<dbReference type="PROSITE" id="PS50076">
    <property type="entry name" value="DNAJ_2"/>
    <property type="match status" value="1"/>
</dbReference>
<dbReference type="PANTHER" id="PTHR43999">
    <property type="entry name" value="DNAJ HOMOLOG SUBFAMILY C MEMBER 2"/>
    <property type="match status" value="1"/>
</dbReference>
<dbReference type="Proteomes" id="UP001447188">
    <property type="component" value="Unassembled WGS sequence"/>
</dbReference>
<dbReference type="InterPro" id="IPR058871">
    <property type="entry name" value="Zuotin_N"/>
</dbReference>
<dbReference type="InterPro" id="IPR032003">
    <property type="entry name" value="RAC_head"/>
</dbReference>
<dbReference type="CDD" id="cd23953">
    <property type="entry name" value="zuotin_NTD"/>
    <property type="match status" value="1"/>
</dbReference>
<feature type="region of interest" description="Disordered" evidence="4">
    <location>
        <begin position="241"/>
        <end position="270"/>
    </location>
</feature>
<feature type="domain" description="J" evidence="5">
    <location>
        <begin position="100"/>
        <end position="170"/>
    </location>
</feature>
<dbReference type="Gene3D" id="1.10.287.110">
    <property type="entry name" value="DnaJ domain"/>
    <property type="match status" value="1"/>
</dbReference>
<keyword evidence="2" id="KW-0963">Cytoplasm</keyword>
<comment type="subcellular location">
    <subcellularLocation>
        <location evidence="1">Cytoplasm</location>
    </subcellularLocation>
</comment>
<dbReference type="InterPro" id="IPR054076">
    <property type="entry name" value="ZUO1-like_ZHD"/>
</dbReference>
<organism evidence="6 7">
    <name type="scientific">Discina gigas</name>
    <dbReference type="NCBI Taxonomy" id="1032678"/>
    <lineage>
        <taxon>Eukaryota</taxon>
        <taxon>Fungi</taxon>
        <taxon>Dikarya</taxon>
        <taxon>Ascomycota</taxon>
        <taxon>Pezizomycotina</taxon>
        <taxon>Pezizomycetes</taxon>
        <taxon>Pezizales</taxon>
        <taxon>Discinaceae</taxon>
        <taxon>Discina</taxon>
    </lineage>
</organism>
<dbReference type="Pfam" id="PF26185">
    <property type="entry name" value="Zuotin_N"/>
    <property type="match status" value="1"/>
</dbReference>
<evidence type="ECO:0000256" key="4">
    <source>
        <dbReference type="SAM" id="MobiDB-lite"/>
    </source>
</evidence>
<dbReference type="SMART" id="SM00271">
    <property type="entry name" value="DnaJ"/>
    <property type="match status" value="1"/>
</dbReference>
<evidence type="ECO:0000313" key="6">
    <source>
        <dbReference type="EMBL" id="KAL0633484.1"/>
    </source>
</evidence>
<comment type="caution">
    <text evidence="6">The sequence shown here is derived from an EMBL/GenBank/DDBJ whole genome shotgun (WGS) entry which is preliminary data.</text>
</comment>
<dbReference type="PANTHER" id="PTHR43999:SF1">
    <property type="entry name" value="DNAJ HOMOLOG SUBFAMILY C MEMBER 2"/>
    <property type="match status" value="1"/>
</dbReference>
<dbReference type="Pfam" id="PF21884">
    <property type="entry name" value="ZUO1-like_ZHD"/>
    <property type="match status" value="1"/>
</dbReference>
<proteinExistence type="predicted"/>
<keyword evidence="6" id="KW-0456">Lyase</keyword>
<dbReference type="EMBL" id="JBBBZM010000123">
    <property type="protein sequence ID" value="KAL0633484.1"/>
    <property type="molecule type" value="Genomic_DNA"/>
</dbReference>
<dbReference type="EC" id="4.1.3.4" evidence="6"/>
<name>A0ABR3GC11_9PEZI</name>
<dbReference type="SUPFAM" id="SSF46565">
    <property type="entry name" value="Chaperone J-domain"/>
    <property type="match status" value="1"/>
</dbReference>
<reference evidence="6 7" key="1">
    <citation type="submission" date="2024-02" db="EMBL/GenBank/DDBJ databases">
        <title>Discinaceae phylogenomics.</title>
        <authorList>
            <person name="Dirks A.C."/>
            <person name="James T.Y."/>
        </authorList>
    </citation>
    <scope>NUCLEOTIDE SEQUENCE [LARGE SCALE GENOMIC DNA]</scope>
    <source>
        <strain evidence="6 7">ACD0624</strain>
    </source>
</reference>
<dbReference type="Gene3D" id="1.10.8.840">
    <property type="entry name" value="Ribosome-associated complex head domain"/>
    <property type="match status" value="1"/>
</dbReference>
<evidence type="ECO:0000256" key="1">
    <source>
        <dbReference type="ARBA" id="ARBA00004496"/>
    </source>
</evidence>
<feature type="region of interest" description="Disordered" evidence="4">
    <location>
        <begin position="292"/>
        <end position="351"/>
    </location>
</feature>
<sequence>MASVKSLRPLPALPEGWSAESNFIAHAPLSASVHRKLEPVGPHFLAHARRKRHSRTFSEDDRIQASQNVKSVEDDDVGEISEPESPLLLQRDPKDWKNQDHYAVLGLSKYRYKATDEQIKKAHRKKVLKHHPDKRAASGATEDDSFFKCIQKAMEVLSDPARRRQFDSVDEDANRDPPTKKAKGNFFKLWSVVFESEARFSKNQPVPKFGDEKSTEQAVEEFYNFWYNFDSWRTFEYLDEDVPDDNENRDQKRSVERKNKASRTKRKTEDTARLRKLVDDCQNLDTRIKAFRDAKKKQRNAKRDARDAEEKRVAEEARIKAEEDKKRKEEEEVAAKASKESSKKAKEAAKTAVKKNKRVLKGSVKDANYFVSGIASPDVIDKVLSDVELIIAKIDAEDLGVFAKKLEANKGADAVKATYLAQASGMVSKGLIKAGELKILTSA</sequence>
<accession>A0ABR3GC11</accession>
<keyword evidence="7" id="KW-1185">Reference proteome</keyword>
<feature type="compositionally biased region" description="Basic and acidic residues" evidence="4">
    <location>
        <begin position="246"/>
        <end position="259"/>
    </location>
</feature>
<dbReference type="GO" id="GO:0004419">
    <property type="term" value="F:hydroxymethylglutaryl-CoA lyase activity"/>
    <property type="evidence" value="ECO:0007669"/>
    <property type="project" value="UniProtKB-EC"/>
</dbReference>
<dbReference type="Pfam" id="PF00226">
    <property type="entry name" value="DnaJ"/>
    <property type="match status" value="1"/>
</dbReference>
<dbReference type="InterPro" id="IPR044634">
    <property type="entry name" value="Zuotin/DnaJC2"/>
</dbReference>
<dbReference type="InterPro" id="IPR036869">
    <property type="entry name" value="J_dom_sf"/>
</dbReference>